<dbReference type="GO" id="GO:0005829">
    <property type="term" value="C:cytosol"/>
    <property type="evidence" value="ECO:0007669"/>
    <property type="project" value="InterPro"/>
</dbReference>
<dbReference type="GO" id="GO:0000387">
    <property type="term" value="P:spliceosomal snRNP assembly"/>
    <property type="evidence" value="ECO:0007669"/>
    <property type="project" value="InterPro"/>
</dbReference>
<dbReference type="PRINTS" id="PR01348">
    <property type="entry name" value="ICLNCHANNEL"/>
</dbReference>
<dbReference type="Pfam" id="PF03517">
    <property type="entry name" value="Voldacs"/>
    <property type="match status" value="1"/>
</dbReference>
<evidence type="ECO:0000313" key="6">
    <source>
        <dbReference type="EMBL" id="GJJ08549.1"/>
    </source>
</evidence>
<name>A0AAV5A1P6_9AGAM</name>
<comment type="similarity">
    <text evidence="3">Belongs to the pICln (TC 1.A.47) family.</text>
</comment>
<dbReference type="GO" id="GO:0005681">
    <property type="term" value="C:spliceosomal complex"/>
    <property type="evidence" value="ECO:0007669"/>
    <property type="project" value="TreeGrafter"/>
</dbReference>
<dbReference type="EMBL" id="BPWL01000003">
    <property type="protein sequence ID" value="GJJ08549.1"/>
    <property type="molecule type" value="Genomic_DNA"/>
</dbReference>
<dbReference type="InterPro" id="IPR039924">
    <property type="entry name" value="ICln/Lot5/Saf5"/>
</dbReference>
<dbReference type="GO" id="GO:0045292">
    <property type="term" value="P:mRNA cis splicing, via spliceosome"/>
    <property type="evidence" value="ECO:0007669"/>
    <property type="project" value="TreeGrafter"/>
</dbReference>
<dbReference type="InterPro" id="IPR003521">
    <property type="entry name" value="ICln"/>
</dbReference>
<evidence type="ECO:0000256" key="1">
    <source>
        <dbReference type="ARBA" id="ARBA00004123"/>
    </source>
</evidence>
<keyword evidence="7" id="KW-1185">Reference proteome</keyword>
<gene>
    <name evidence="6" type="ORF">Clacol_002767</name>
</gene>
<dbReference type="AlphaFoldDB" id="A0AAV5A1P6"/>
<keyword evidence="4" id="KW-0963">Cytoplasm</keyword>
<keyword evidence="5" id="KW-0539">Nucleus</keyword>
<dbReference type="GO" id="GO:0034715">
    <property type="term" value="C:pICln-Sm protein complex"/>
    <property type="evidence" value="ECO:0007669"/>
    <property type="project" value="InterPro"/>
</dbReference>
<dbReference type="InterPro" id="IPR011993">
    <property type="entry name" value="PH-like_dom_sf"/>
</dbReference>
<comment type="caution">
    <text evidence="6">The sequence shown here is derived from an EMBL/GenBank/DDBJ whole genome shotgun (WGS) entry which is preliminary data.</text>
</comment>
<comment type="subcellular location">
    <subcellularLocation>
        <location evidence="2">Cytoplasm</location>
    </subcellularLocation>
    <subcellularLocation>
        <location evidence="1">Nucleus</location>
    </subcellularLocation>
</comment>
<dbReference type="PANTHER" id="PTHR21399:SF0">
    <property type="entry name" value="METHYLOSOME SUBUNIT PICLN"/>
    <property type="match status" value="1"/>
</dbReference>
<evidence type="ECO:0000256" key="4">
    <source>
        <dbReference type="ARBA" id="ARBA00022490"/>
    </source>
</evidence>
<organism evidence="6 7">
    <name type="scientific">Clathrus columnatus</name>
    <dbReference type="NCBI Taxonomy" id="1419009"/>
    <lineage>
        <taxon>Eukaryota</taxon>
        <taxon>Fungi</taxon>
        <taxon>Dikarya</taxon>
        <taxon>Basidiomycota</taxon>
        <taxon>Agaricomycotina</taxon>
        <taxon>Agaricomycetes</taxon>
        <taxon>Phallomycetidae</taxon>
        <taxon>Phallales</taxon>
        <taxon>Clathraceae</taxon>
        <taxon>Clathrus</taxon>
    </lineage>
</organism>
<dbReference type="GO" id="GO:0005886">
    <property type="term" value="C:plasma membrane"/>
    <property type="evidence" value="ECO:0007669"/>
    <property type="project" value="InterPro"/>
</dbReference>
<dbReference type="Proteomes" id="UP001050691">
    <property type="component" value="Unassembled WGS sequence"/>
</dbReference>
<dbReference type="GO" id="GO:0034709">
    <property type="term" value="C:methylosome"/>
    <property type="evidence" value="ECO:0007669"/>
    <property type="project" value="InterPro"/>
</dbReference>
<protein>
    <recommendedName>
        <fullName evidence="8">Methylosome subunit pICln</fullName>
    </recommendedName>
</protein>
<evidence type="ECO:0000256" key="3">
    <source>
        <dbReference type="ARBA" id="ARBA00007054"/>
    </source>
</evidence>
<proteinExistence type="inferred from homology"/>
<reference evidence="6" key="1">
    <citation type="submission" date="2021-10" db="EMBL/GenBank/DDBJ databases">
        <title>De novo Genome Assembly of Clathrus columnatus (Basidiomycota, Fungi) Using Illumina and Nanopore Sequence Data.</title>
        <authorList>
            <person name="Ogiso-Tanaka E."/>
            <person name="Itagaki H."/>
            <person name="Hosoya T."/>
            <person name="Hosaka K."/>
        </authorList>
    </citation>
    <scope>NUCLEOTIDE SEQUENCE</scope>
    <source>
        <strain evidence="6">MO-923</strain>
    </source>
</reference>
<dbReference type="PANTHER" id="PTHR21399">
    <property type="entry name" value="CHLORIDE CONDUCTANCE REGULATORY PROTEIN ICLN"/>
    <property type="match status" value="1"/>
</dbReference>
<evidence type="ECO:0008006" key="8">
    <source>
        <dbReference type="Google" id="ProtNLM"/>
    </source>
</evidence>
<accession>A0AAV5A1P6</accession>
<evidence type="ECO:0000256" key="5">
    <source>
        <dbReference type="ARBA" id="ARBA00023242"/>
    </source>
</evidence>
<dbReference type="GO" id="GO:0006821">
    <property type="term" value="P:chloride transport"/>
    <property type="evidence" value="ECO:0007669"/>
    <property type="project" value="InterPro"/>
</dbReference>
<dbReference type="Gene3D" id="2.30.29.30">
    <property type="entry name" value="Pleckstrin-homology domain (PH domain)/Phosphotyrosine-binding domain (PTB)"/>
    <property type="match status" value="1"/>
</dbReference>
<evidence type="ECO:0000256" key="2">
    <source>
        <dbReference type="ARBA" id="ARBA00004496"/>
    </source>
</evidence>
<evidence type="ECO:0000313" key="7">
    <source>
        <dbReference type="Proteomes" id="UP001050691"/>
    </source>
</evidence>
<sequence>MAPITFTHQPPRCVTISEHRQLVSSTPESFNDIPPILYHKEESLSITLDPPLPGFTEQDCTNGTLYVVESSLFFFSATGRGIQVEYPTITLHAVARGDSVPKVYCQLSEKEVQSDNEGDEQDDGMRELNLIPTEPSSVEAIFEALSTCAAMHPDSQEDEGDLDDAFIDANENEFQTFIGDDQEELSAVGRFLTWNLLRTQAALNYLESIIEDPLNFAPSNDSTDSVDLERKLDLNGVNGQK</sequence>
<dbReference type="GO" id="GO:0006884">
    <property type="term" value="P:cell volume homeostasis"/>
    <property type="evidence" value="ECO:0007669"/>
    <property type="project" value="InterPro"/>
</dbReference>